<reference evidence="1" key="1">
    <citation type="submission" date="2024-07" db="EMBL/GenBank/DDBJ databases">
        <authorList>
            <person name="Kim Y.J."/>
            <person name="Jeong J.Y."/>
        </authorList>
    </citation>
    <scope>NUCLEOTIDE SEQUENCE</scope>
    <source>
        <strain evidence="1">GIHE-MW2</strain>
    </source>
</reference>
<sequence length="153" mass="16635">MLGTAMPPAAQAQRPIYLRDLECVTVWQGYTNIFTSGADISIGRELYTSFMSTGPVGITCRLPGGPGTVEIQYGVPDRSSKPPAIIQVYVDGSEVARQEGESGKINTLLVDVSNGQSLAIDINCSRQENCRDHQRYHFFKFHLNPGASSPGSR</sequence>
<name>A0AAU8JIZ3_9CYAN</name>
<dbReference type="InterPro" id="IPR038637">
    <property type="entry name" value="NPCBM_sf"/>
</dbReference>
<dbReference type="EMBL" id="CP159837">
    <property type="protein sequence ID" value="XCM39255.1"/>
    <property type="molecule type" value="Genomic_DNA"/>
</dbReference>
<organism evidence="1">
    <name type="scientific">Planktothricoides raciborskii GIHE-MW2</name>
    <dbReference type="NCBI Taxonomy" id="2792601"/>
    <lineage>
        <taxon>Bacteria</taxon>
        <taxon>Bacillati</taxon>
        <taxon>Cyanobacteriota</taxon>
        <taxon>Cyanophyceae</taxon>
        <taxon>Oscillatoriophycideae</taxon>
        <taxon>Oscillatoriales</taxon>
        <taxon>Oscillatoriaceae</taxon>
        <taxon>Planktothricoides</taxon>
    </lineage>
</organism>
<accession>A0AAU8JIZ3</accession>
<gene>
    <name evidence="1" type="ORF">ABWT76_002161</name>
</gene>
<dbReference type="Gene3D" id="2.60.120.1060">
    <property type="entry name" value="NPCBM/NEW2 domain"/>
    <property type="match status" value="1"/>
</dbReference>
<protein>
    <submittedName>
        <fullName evidence="1">Uncharacterized protein</fullName>
    </submittedName>
</protein>
<dbReference type="AlphaFoldDB" id="A0AAU8JIZ3"/>
<evidence type="ECO:0000313" key="1">
    <source>
        <dbReference type="EMBL" id="XCM39255.1"/>
    </source>
</evidence>
<dbReference type="RefSeq" id="WP_354636081.1">
    <property type="nucleotide sequence ID" value="NZ_CP159837.1"/>
</dbReference>
<proteinExistence type="predicted"/>